<evidence type="ECO:0000256" key="1">
    <source>
        <dbReference type="SAM" id="MobiDB-lite"/>
    </source>
</evidence>
<evidence type="ECO:0000313" key="2">
    <source>
        <dbReference type="EMBL" id="NBN88526.1"/>
    </source>
</evidence>
<comment type="caution">
    <text evidence="2">The sequence shown here is derived from an EMBL/GenBank/DDBJ whole genome shotgun (WGS) entry which is preliminary data.</text>
</comment>
<gene>
    <name evidence="2" type="ORF">EBV32_05525</name>
</gene>
<feature type="non-terminal residue" evidence="2">
    <location>
        <position position="1"/>
    </location>
</feature>
<accession>A0A964V3G1</accession>
<sequence>LEFDIMDKEYKNYIDGIMLDLDAGKPINKKNKLLLKGLDNGLEFDIMDKEYKDYSGSIMLDLDTGKPINKKNRLLLKDVNNALFYNQPLLLEDKATQNKKKYKKALQKYGLSTNISDIMDRPLIKLPPKPTKKQQNIDFYTNIAFDLPIKSNLQRQDIKNKEPIILGRRKISDTNSSIASQANTELAIIPTKKGKVGRPTGSKNKPKNTLDIRPTTLNLFR</sequence>
<evidence type="ECO:0000313" key="3">
    <source>
        <dbReference type="Proteomes" id="UP000713222"/>
    </source>
</evidence>
<feature type="region of interest" description="Disordered" evidence="1">
    <location>
        <begin position="192"/>
        <end position="211"/>
    </location>
</feature>
<name>A0A964V3G1_9PROT</name>
<dbReference type="EMBL" id="RGET01000155">
    <property type="protein sequence ID" value="NBN88526.1"/>
    <property type="molecule type" value="Genomic_DNA"/>
</dbReference>
<protein>
    <submittedName>
        <fullName evidence="2">Uncharacterized protein</fullName>
    </submittedName>
</protein>
<reference evidence="2" key="1">
    <citation type="submission" date="2018-10" db="EMBL/GenBank/DDBJ databases">
        <title>Iterative Subtractive Binning of Freshwater Chronoseries Metagenomes Recovers Nearly Complete Genomes from over Four Hundred Novel Species.</title>
        <authorList>
            <person name="Rodriguez-R L.M."/>
            <person name="Tsementzi D."/>
            <person name="Luo C."/>
            <person name="Konstantinidis K.T."/>
        </authorList>
    </citation>
    <scope>NUCLEOTIDE SEQUENCE</scope>
    <source>
        <strain evidence="2">WB7_6_001</strain>
    </source>
</reference>
<proteinExistence type="predicted"/>
<dbReference type="AlphaFoldDB" id="A0A964V3G1"/>
<organism evidence="2 3">
    <name type="scientific">Candidatus Fonsibacter lacus</name>
    <dbReference type="NCBI Taxonomy" id="2576439"/>
    <lineage>
        <taxon>Bacteria</taxon>
        <taxon>Pseudomonadati</taxon>
        <taxon>Pseudomonadota</taxon>
        <taxon>Alphaproteobacteria</taxon>
        <taxon>Candidatus Pelagibacterales</taxon>
        <taxon>Candidatus Pelagibacterales incertae sedis</taxon>
        <taxon>Candidatus Fonsibacter</taxon>
    </lineage>
</organism>
<dbReference type="Proteomes" id="UP000713222">
    <property type="component" value="Unassembled WGS sequence"/>
</dbReference>